<dbReference type="EMBL" id="JACKWZ010000055">
    <property type="protein sequence ID" value="KAF9418454.1"/>
    <property type="molecule type" value="Genomic_DNA"/>
</dbReference>
<evidence type="ECO:0000256" key="1">
    <source>
        <dbReference type="SAM" id="MobiDB-lite"/>
    </source>
</evidence>
<accession>A0A835LBW9</accession>
<comment type="caution">
    <text evidence="2">The sequence shown here is derived from an EMBL/GenBank/DDBJ whole genome shotgun (WGS) entry which is preliminary data.</text>
</comment>
<sequence>MAGSSSSASVWCCDCGASGSRAQHRSSIAPNISRDTPSAHSSHAERSPLLPSTEQSYIIFIKTSSTRLLLFKLFSLCETRSYREHFTSQTGELWPSRMLPKGIALPNVIIKGLERRNFSIIIQNIITSNGVKEWSSPCRRRVSLLNLSPSNVCICAVRGRRRRGGDGVQCINLQ</sequence>
<protein>
    <submittedName>
        <fullName evidence="2">Uncharacterized protein</fullName>
    </submittedName>
</protein>
<dbReference type="Proteomes" id="UP000648187">
    <property type="component" value="Unassembled WGS sequence"/>
</dbReference>
<keyword evidence="3" id="KW-1185">Reference proteome</keyword>
<evidence type="ECO:0000313" key="2">
    <source>
        <dbReference type="EMBL" id="KAF9418454.1"/>
    </source>
</evidence>
<evidence type="ECO:0000313" key="3">
    <source>
        <dbReference type="Proteomes" id="UP000648187"/>
    </source>
</evidence>
<feature type="region of interest" description="Disordered" evidence="1">
    <location>
        <begin position="26"/>
        <end position="48"/>
    </location>
</feature>
<gene>
    <name evidence="2" type="ORF">HW555_004742</name>
</gene>
<reference evidence="2" key="1">
    <citation type="submission" date="2020-08" db="EMBL/GenBank/DDBJ databases">
        <title>Spodoptera exigua strain:BAW_Kor-Di-RS1 Genome sequencing and assembly.</title>
        <authorList>
            <person name="Kim J."/>
            <person name="Nam H.Y."/>
            <person name="Kwon M."/>
            <person name="Choi J.H."/>
            <person name="Cho S.R."/>
            <person name="Kim G.-H."/>
        </authorList>
    </citation>
    <scope>NUCLEOTIDE SEQUENCE</scope>
    <source>
        <strain evidence="2">BAW_Kor-Di-RS1</strain>
        <tissue evidence="2">Whole-body</tissue>
    </source>
</reference>
<organism evidence="2 3">
    <name type="scientific">Spodoptera exigua</name>
    <name type="common">Beet armyworm</name>
    <name type="synonym">Noctua fulgens</name>
    <dbReference type="NCBI Taxonomy" id="7107"/>
    <lineage>
        <taxon>Eukaryota</taxon>
        <taxon>Metazoa</taxon>
        <taxon>Ecdysozoa</taxon>
        <taxon>Arthropoda</taxon>
        <taxon>Hexapoda</taxon>
        <taxon>Insecta</taxon>
        <taxon>Pterygota</taxon>
        <taxon>Neoptera</taxon>
        <taxon>Endopterygota</taxon>
        <taxon>Lepidoptera</taxon>
        <taxon>Glossata</taxon>
        <taxon>Ditrysia</taxon>
        <taxon>Noctuoidea</taxon>
        <taxon>Noctuidae</taxon>
        <taxon>Amphipyrinae</taxon>
        <taxon>Spodoptera</taxon>
    </lineage>
</organism>
<feature type="compositionally biased region" description="Polar residues" evidence="1">
    <location>
        <begin position="26"/>
        <end position="41"/>
    </location>
</feature>
<dbReference type="AlphaFoldDB" id="A0A835LBW9"/>
<name>A0A835LBW9_SPOEX</name>
<proteinExistence type="predicted"/>